<evidence type="ECO:0000259" key="11">
    <source>
        <dbReference type="Pfam" id="PF08264"/>
    </source>
</evidence>
<dbReference type="Gene3D" id="3.40.50.620">
    <property type="entry name" value="HUPs"/>
    <property type="match status" value="2"/>
</dbReference>
<evidence type="ECO:0000256" key="7">
    <source>
        <dbReference type="ARBA" id="ARBA00047469"/>
    </source>
</evidence>
<dbReference type="NCBIfam" id="TIGR00396">
    <property type="entry name" value="leuS_bact"/>
    <property type="match status" value="1"/>
</dbReference>
<dbReference type="PANTHER" id="PTHR43740">
    <property type="entry name" value="LEUCYL-TRNA SYNTHETASE"/>
    <property type="match status" value="1"/>
</dbReference>
<dbReference type="HAMAP" id="MF_00049_B">
    <property type="entry name" value="Leu_tRNA_synth_B"/>
    <property type="match status" value="1"/>
</dbReference>
<evidence type="ECO:0000256" key="5">
    <source>
        <dbReference type="ARBA" id="ARBA00022917"/>
    </source>
</evidence>
<evidence type="ECO:0000313" key="15">
    <source>
        <dbReference type="Proteomes" id="UP001179842"/>
    </source>
</evidence>
<feature type="binding site" evidence="8">
    <location>
        <position position="573"/>
    </location>
    <ligand>
        <name>ATP</name>
        <dbReference type="ChEBI" id="CHEBI:30616"/>
    </ligand>
</feature>
<accession>A0ABY8LTT3</accession>
<dbReference type="Gene3D" id="1.10.730.10">
    <property type="entry name" value="Isoleucyl-tRNA Synthetase, Domain 1"/>
    <property type="match status" value="1"/>
</dbReference>
<evidence type="ECO:0000259" key="10">
    <source>
        <dbReference type="Pfam" id="PF00133"/>
    </source>
</evidence>
<dbReference type="CDD" id="cd00812">
    <property type="entry name" value="LeuRS_core"/>
    <property type="match status" value="1"/>
</dbReference>
<feature type="domain" description="Methionyl/Leucyl tRNA synthetase" evidence="12">
    <location>
        <begin position="36"/>
        <end position="168"/>
    </location>
</feature>
<feature type="domain" description="Leucyl-tRNA synthetase editing" evidence="13">
    <location>
        <begin position="222"/>
        <end position="391"/>
    </location>
</feature>
<evidence type="ECO:0000256" key="3">
    <source>
        <dbReference type="ARBA" id="ARBA00022741"/>
    </source>
</evidence>
<dbReference type="InterPro" id="IPR009008">
    <property type="entry name" value="Val/Leu/Ile-tRNA-synth_edit"/>
</dbReference>
<keyword evidence="5 8" id="KW-0648">Protein biosynthesis</keyword>
<dbReference type="GO" id="GO:0004823">
    <property type="term" value="F:leucine-tRNA ligase activity"/>
    <property type="evidence" value="ECO:0007669"/>
    <property type="project" value="UniProtKB-EC"/>
</dbReference>
<dbReference type="Pfam" id="PF08264">
    <property type="entry name" value="Anticodon_1"/>
    <property type="match status" value="1"/>
</dbReference>
<dbReference type="InterPro" id="IPR009080">
    <property type="entry name" value="tRNAsynth_Ia_anticodon-bd"/>
</dbReference>
<evidence type="ECO:0000256" key="2">
    <source>
        <dbReference type="ARBA" id="ARBA00022598"/>
    </source>
</evidence>
<dbReference type="CDD" id="cd07958">
    <property type="entry name" value="Anticodon_Ia_Leu_BEm"/>
    <property type="match status" value="1"/>
</dbReference>
<protein>
    <recommendedName>
        <fullName evidence="8">Leucine--tRNA ligase</fullName>
        <ecNumber evidence="8">6.1.1.4</ecNumber>
    </recommendedName>
    <alternativeName>
        <fullName evidence="8">Leucyl-tRNA synthetase</fullName>
        <shortName evidence="8">LeuRS</shortName>
    </alternativeName>
</protein>
<sequence length="798" mass="93602">MYNHKKIEKKWQDIWEKTKAFKTTDKSKEKYYVLDMFPYPSASGLHVGHPEGYTATDIVARYKRLKGFDVLHPIGWDAFGLPAEQYAIKTGNHPAPFTQKNIKEFTRQLKSLGFSYDWDKTIDTTDPKFYKWTQWIFKKLYENNLAEIKEIDVNWCQELGTVLANEEVVVNEKGERVSERGNFPVVRKPMKQWVLKITEYAEKLLEGLKNVDFPESLKTLQENWIGKSTGHNVVFKIENSNETIKVFTTRLETIFGVSFIAIAPEHDLVKSLLSNKKIKEFIEYTKTLSDRDRISNIKEQNGIYTQINAIHPLTNELIPIWIADYVLNSYGTGAIMGVPDGDERDKKFASKYSLKVKNILIKKDEYEYLINSQEFSNLNIFDAKNQIFEKMKKQDLAKEKISYKIRDWIFSRQRYWGEPFPVYFDENENIYLEENIVELPYMENIKPSQTGESPLANNKQWLYFEKNGKTYKRETNTMPQWAGSSWYFLAYILKNDDGSYLALDSKEAYEKFKKWLPVDLYIGGQEHAVGHLIYSRFWHKFLYDIKVLPNQEPFQKVVNQGMILGPDGQKMSKSRGNVINPDEIVEELGADTLRVYEMFMGPLVDTKEWSVETIKGIRRWLDRVQTIIYKFADNKSLLDENHFDKEFQSIWQSTILEVSNAIENLKFNIAISKLMIFINALYKIEKIHSYKPLIDFSILLSPFAPHLAEEFLEKLNQKQLLFQTWPTYDEKLIVINSVKIPVQINGKVRAILEKNEEDDENSLFEKALNNQNVKKHIESKKINKKIYIKDKIIIFNTN</sequence>
<dbReference type="PANTHER" id="PTHR43740:SF2">
    <property type="entry name" value="LEUCINE--TRNA LIGASE, MITOCHONDRIAL"/>
    <property type="match status" value="1"/>
</dbReference>
<dbReference type="RefSeq" id="WP_280101950.1">
    <property type="nucleotide sequence ID" value="NZ_CP122979.1"/>
</dbReference>
<evidence type="ECO:0000259" key="13">
    <source>
        <dbReference type="Pfam" id="PF13603"/>
    </source>
</evidence>
<comment type="caution">
    <text evidence="8">Lacks conserved residue(s) required for the propagation of feature annotation.</text>
</comment>
<dbReference type="EMBL" id="CP122979">
    <property type="protein sequence ID" value="WGI36649.1"/>
    <property type="molecule type" value="Genomic_DNA"/>
</dbReference>
<dbReference type="EC" id="6.1.1.4" evidence="8"/>
<evidence type="ECO:0000256" key="8">
    <source>
        <dbReference type="HAMAP-Rule" id="MF_00049"/>
    </source>
</evidence>
<dbReference type="Pfam" id="PF13603">
    <property type="entry name" value="tRNA-synt_1_2"/>
    <property type="match status" value="1"/>
</dbReference>
<keyword evidence="3 8" id="KW-0547">Nucleotide-binding</keyword>
<dbReference type="SUPFAM" id="SSF50677">
    <property type="entry name" value="ValRS/IleRS/LeuRS editing domain"/>
    <property type="match status" value="1"/>
</dbReference>
<dbReference type="Proteomes" id="UP001179842">
    <property type="component" value="Chromosome"/>
</dbReference>
<evidence type="ECO:0000256" key="1">
    <source>
        <dbReference type="ARBA" id="ARBA00005594"/>
    </source>
</evidence>
<dbReference type="PRINTS" id="PR00985">
    <property type="entry name" value="TRNASYNTHLEU"/>
</dbReference>
<dbReference type="Pfam" id="PF09334">
    <property type="entry name" value="tRNA-synt_1g"/>
    <property type="match status" value="1"/>
</dbReference>
<name>A0ABY8LTT3_9BACT</name>
<reference evidence="14" key="1">
    <citation type="submission" date="2023-04" db="EMBL/GenBank/DDBJ databases">
        <title>Completed genome of Mycoplasma lagogenitalium type strain 12MS.</title>
        <authorList>
            <person name="Spergser J."/>
        </authorList>
    </citation>
    <scope>NUCLEOTIDE SEQUENCE</scope>
    <source>
        <strain evidence="14">12MS</strain>
    </source>
</reference>
<keyword evidence="4 8" id="KW-0067">ATP-binding</keyword>
<feature type="short sequence motif" description="'KMSKS' region" evidence="8">
    <location>
        <begin position="570"/>
        <end position="574"/>
    </location>
</feature>
<dbReference type="InterPro" id="IPR014729">
    <property type="entry name" value="Rossmann-like_a/b/a_fold"/>
</dbReference>
<keyword evidence="2 8" id="KW-0436">Ligase</keyword>
<evidence type="ECO:0000256" key="4">
    <source>
        <dbReference type="ARBA" id="ARBA00022840"/>
    </source>
</evidence>
<proteinExistence type="inferred from homology"/>
<gene>
    <name evidence="8 14" type="primary">leuS</name>
    <name evidence="14" type="ORF">QEG99_04265</name>
</gene>
<dbReference type="Pfam" id="PF00133">
    <property type="entry name" value="tRNA-synt_1"/>
    <property type="match status" value="1"/>
</dbReference>
<dbReference type="InterPro" id="IPR025709">
    <property type="entry name" value="Leu_tRNA-synth_edit"/>
</dbReference>
<evidence type="ECO:0000313" key="14">
    <source>
        <dbReference type="EMBL" id="WGI36649.1"/>
    </source>
</evidence>
<feature type="domain" description="Methionyl/Valyl/Leucyl/Isoleucyl-tRNA synthetase anticodon-binding" evidence="11">
    <location>
        <begin position="644"/>
        <end position="757"/>
    </location>
</feature>
<comment type="catalytic activity">
    <reaction evidence="7 8">
        <text>tRNA(Leu) + L-leucine + ATP = L-leucyl-tRNA(Leu) + AMP + diphosphate</text>
        <dbReference type="Rhea" id="RHEA:11688"/>
        <dbReference type="Rhea" id="RHEA-COMP:9613"/>
        <dbReference type="Rhea" id="RHEA-COMP:9622"/>
        <dbReference type="ChEBI" id="CHEBI:30616"/>
        <dbReference type="ChEBI" id="CHEBI:33019"/>
        <dbReference type="ChEBI" id="CHEBI:57427"/>
        <dbReference type="ChEBI" id="CHEBI:78442"/>
        <dbReference type="ChEBI" id="CHEBI:78494"/>
        <dbReference type="ChEBI" id="CHEBI:456215"/>
        <dbReference type="EC" id="6.1.1.4"/>
    </reaction>
</comment>
<organism evidence="14 15">
    <name type="scientific">Mesomycoplasma lagogenitalium</name>
    <dbReference type="NCBI Taxonomy" id="171286"/>
    <lineage>
        <taxon>Bacteria</taxon>
        <taxon>Bacillati</taxon>
        <taxon>Mycoplasmatota</taxon>
        <taxon>Mycoplasmoidales</taxon>
        <taxon>Metamycoplasmataceae</taxon>
        <taxon>Mesomycoplasma</taxon>
    </lineage>
</organism>
<evidence type="ECO:0000256" key="9">
    <source>
        <dbReference type="RuleBase" id="RU363039"/>
    </source>
</evidence>
<dbReference type="Gene3D" id="3.10.20.590">
    <property type="match status" value="1"/>
</dbReference>
<dbReference type="InterPro" id="IPR015413">
    <property type="entry name" value="Methionyl/Leucyl_tRNA_Synth"/>
</dbReference>
<dbReference type="SUPFAM" id="SSF47323">
    <property type="entry name" value="Anticodon-binding domain of a subclass of class I aminoacyl-tRNA synthetases"/>
    <property type="match status" value="1"/>
</dbReference>
<dbReference type="InterPro" id="IPR002300">
    <property type="entry name" value="aa-tRNA-synth_Ia"/>
</dbReference>
<dbReference type="SUPFAM" id="SSF52374">
    <property type="entry name" value="Nucleotidylyl transferase"/>
    <property type="match status" value="1"/>
</dbReference>
<comment type="similarity">
    <text evidence="1 8 9">Belongs to the class-I aminoacyl-tRNA synthetase family.</text>
</comment>
<comment type="subcellular location">
    <subcellularLocation>
        <location evidence="8">Cytoplasm</location>
    </subcellularLocation>
</comment>
<dbReference type="InterPro" id="IPR002302">
    <property type="entry name" value="Leu-tRNA-ligase"/>
</dbReference>
<keyword evidence="8" id="KW-0963">Cytoplasm</keyword>
<feature type="domain" description="Aminoacyl-tRNA synthetase class Ia" evidence="10">
    <location>
        <begin position="401"/>
        <end position="597"/>
    </location>
</feature>
<evidence type="ECO:0000256" key="6">
    <source>
        <dbReference type="ARBA" id="ARBA00023146"/>
    </source>
</evidence>
<keyword evidence="6 8" id="KW-0030">Aminoacyl-tRNA synthetase</keyword>
<evidence type="ECO:0000259" key="12">
    <source>
        <dbReference type="Pfam" id="PF09334"/>
    </source>
</evidence>
<keyword evidence="15" id="KW-1185">Reference proteome</keyword>
<dbReference type="InterPro" id="IPR013155">
    <property type="entry name" value="M/V/L/I-tRNA-synth_anticd-bd"/>
</dbReference>